<dbReference type="GO" id="GO:0016020">
    <property type="term" value="C:membrane"/>
    <property type="evidence" value="ECO:0007669"/>
    <property type="project" value="TreeGrafter"/>
</dbReference>
<keyword evidence="9" id="KW-1015">Disulfide bond</keyword>
<keyword evidence="6 7" id="KW-0326">Glycosidase</keyword>
<proteinExistence type="inferred from homology"/>
<evidence type="ECO:0000256" key="2">
    <source>
        <dbReference type="ARBA" id="ARBA00006285"/>
    </source>
</evidence>
<reference evidence="12" key="1">
    <citation type="submission" date="2018-11" db="EMBL/GenBank/DDBJ databases">
        <authorList>
            <person name="Alioto T."/>
            <person name="Alioto T."/>
        </authorList>
    </citation>
    <scope>NUCLEOTIDE SEQUENCE</scope>
</reference>
<evidence type="ECO:0000256" key="3">
    <source>
        <dbReference type="ARBA" id="ARBA00022729"/>
    </source>
</evidence>
<accession>A0A8B6C3Z7</accession>
<dbReference type="EC" id="3.2.1.52" evidence="7"/>
<evidence type="ECO:0000313" key="12">
    <source>
        <dbReference type="EMBL" id="VDH99221.1"/>
    </source>
</evidence>
<dbReference type="PRINTS" id="PR00738">
    <property type="entry name" value="GLHYDRLASE20"/>
</dbReference>
<evidence type="ECO:0000256" key="4">
    <source>
        <dbReference type="ARBA" id="ARBA00022801"/>
    </source>
</evidence>
<dbReference type="AlphaFoldDB" id="A0A8B6C3Z7"/>
<dbReference type="InterPro" id="IPR029018">
    <property type="entry name" value="Hex-like_dom2"/>
</dbReference>
<dbReference type="GO" id="GO:0030203">
    <property type="term" value="P:glycosaminoglycan metabolic process"/>
    <property type="evidence" value="ECO:0007669"/>
    <property type="project" value="TreeGrafter"/>
</dbReference>
<dbReference type="InterPro" id="IPR017853">
    <property type="entry name" value="GH"/>
</dbReference>
<dbReference type="Proteomes" id="UP000596742">
    <property type="component" value="Unassembled WGS sequence"/>
</dbReference>
<dbReference type="GO" id="GO:0005975">
    <property type="term" value="P:carbohydrate metabolic process"/>
    <property type="evidence" value="ECO:0007669"/>
    <property type="project" value="InterPro"/>
</dbReference>
<dbReference type="FunFam" id="3.20.20.80:FF:000063">
    <property type="entry name" value="Beta-hexosaminidase"/>
    <property type="match status" value="1"/>
</dbReference>
<feature type="disulfide bond" evidence="9">
    <location>
        <begin position="476"/>
        <end position="493"/>
    </location>
</feature>
<evidence type="ECO:0000256" key="7">
    <source>
        <dbReference type="PIRNR" id="PIRNR001093"/>
    </source>
</evidence>
<dbReference type="GO" id="GO:0004563">
    <property type="term" value="F:beta-N-acetylhexosaminidase activity"/>
    <property type="evidence" value="ECO:0007669"/>
    <property type="project" value="UniProtKB-EC"/>
</dbReference>
<dbReference type="Pfam" id="PF00728">
    <property type="entry name" value="Glyco_hydro_20"/>
    <property type="match status" value="1"/>
</dbReference>
<dbReference type="PIRSF" id="PIRSF001093">
    <property type="entry name" value="B-hxosamndse_ab_euk"/>
    <property type="match status" value="1"/>
</dbReference>
<feature type="disulfide bond" evidence="9">
    <location>
        <begin position="24"/>
        <end position="66"/>
    </location>
</feature>
<dbReference type="EMBL" id="UYJE01001109">
    <property type="protein sequence ID" value="VDH99221.1"/>
    <property type="molecule type" value="Genomic_DNA"/>
</dbReference>
<keyword evidence="4 7" id="KW-0378">Hydrolase</keyword>
<evidence type="ECO:0000256" key="6">
    <source>
        <dbReference type="ARBA" id="ARBA00023295"/>
    </source>
</evidence>
<dbReference type="OrthoDB" id="428480at2759"/>
<dbReference type="PANTHER" id="PTHR22600:SF21">
    <property type="entry name" value="BETA-HEXOSAMINIDASE A"/>
    <property type="match status" value="1"/>
</dbReference>
<comment type="caution">
    <text evidence="12">The sequence shown here is derived from an EMBL/GenBank/DDBJ whole genome shotgun (WGS) entry which is preliminary data.</text>
</comment>
<evidence type="ECO:0000256" key="5">
    <source>
        <dbReference type="ARBA" id="ARBA00023180"/>
    </source>
</evidence>
<feature type="disulfide bond" evidence="9">
    <location>
        <begin position="237"/>
        <end position="295"/>
    </location>
</feature>
<feature type="active site" description="Proton donor" evidence="8">
    <location>
        <position position="290"/>
    </location>
</feature>
<name>A0A8B6C3Z7_MYTGA</name>
<dbReference type="GO" id="GO:0006689">
    <property type="term" value="P:ganglioside catabolic process"/>
    <property type="evidence" value="ECO:0007669"/>
    <property type="project" value="TreeGrafter"/>
</dbReference>
<feature type="domain" description="Beta-hexosaminidase eukaryotic type N-terminal" evidence="11">
    <location>
        <begin position="24"/>
        <end position="106"/>
    </location>
</feature>
<keyword evidence="5" id="KW-0325">Glycoprotein</keyword>
<evidence type="ECO:0000256" key="1">
    <source>
        <dbReference type="ARBA" id="ARBA00001231"/>
    </source>
</evidence>
<gene>
    <name evidence="12" type="ORF">MGAL_10B087020</name>
</gene>
<organism evidence="12 13">
    <name type="scientific">Mytilus galloprovincialis</name>
    <name type="common">Mediterranean mussel</name>
    <dbReference type="NCBI Taxonomy" id="29158"/>
    <lineage>
        <taxon>Eukaryota</taxon>
        <taxon>Metazoa</taxon>
        <taxon>Spiralia</taxon>
        <taxon>Lophotrochozoa</taxon>
        <taxon>Mollusca</taxon>
        <taxon>Bivalvia</taxon>
        <taxon>Autobranchia</taxon>
        <taxon>Pteriomorphia</taxon>
        <taxon>Mytilida</taxon>
        <taxon>Mytiloidea</taxon>
        <taxon>Mytilidae</taxon>
        <taxon>Mytilinae</taxon>
        <taxon>Mytilus</taxon>
    </lineage>
</organism>
<dbReference type="CDD" id="cd06562">
    <property type="entry name" value="GH20_HexA_HexB-like"/>
    <property type="match status" value="1"/>
</dbReference>
<evidence type="ECO:0000259" key="11">
    <source>
        <dbReference type="Pfam" id="PF14845"/>
    </source>
</evidence>
<dbReference type="Pfam" id="PF14845">
    <property type="entry name" value="Glycohydro_20b2"/>
    <property type="match status" value="1"/>
</dbReference>
<comment type="catalytic activity">
    <reaction evidence="1 7">
        <text>Hydrolysis of terminal non-reducing N-acetyl-D-hexosamine residues in N-acetyl-beta-D-hexosaminides.</text>
        <dbReference type="EC" id="3.2.1.52"/>
    </reaction>
</comment>
<protein>
    <recommendedName>
        <fullName evidence="7">Beta-hexosaminidase</fullName>
        <ecNumber evidence="7">3.2.1.52</ecNumber>
    </recommendedName>
</protein>
<dbReference type="SUPFAM" id="SSF55545">
    <property type="entry name" value="beta-N-acetylhexosaminidase-like domain"/>
    <property type="match status" value="1"/>
</dbReference>
<evidence type="ECO:0000313" key="13">
    <source>
        <dbReference type="Proteomes" id="UP000596742"/>
    </source>
</evidence>
<dbReference type="InterPro" id="IPR025705">
    <property type="entry name" value="Beta_hexosaminidase_sua/sub"/>
</dbReference>
<dbReference type="Gene3D" id="3.30.379.10">
    <property type="entry name" value="Chitobiase/beta-hexosaminidase domain 2-like"/>
    <property type="match status" value="1"/>
</dbReference>
<dbReference type="InterPro" id="IPR015883">
    <property type="entry name" value="Glyco_hydro_20_cat"/>
</dbReference>
<sequence>MKKSSTLLTVNPETLTITANLASCDIIKDAMSRYENIIEMDTKKAEVDTNLVKMKSLSIDIKDNECPGYPQLNMNESYNLTVDESSTLSAASVWGVLRGLETFSQLIYVNELKKIQVKKTSIEDRPRFKHRGIMLDTARHYLPVWILLKNLDAMSYNKFNVFHWHIVDDQSFPYQSKRFPDLSAKGAYTAKHVYTHVDIKRIIDYARLRGIRVIPEFDTPGHTASWGKARKDLLTPCYENGTPGVGKYNSHGEYEILNPTLNRTYKFMEDLLGEVVEVFHDNFVHLGMDEAYHACWATNPDISKFMVQNGIAKGDYSALEEYYIEKVLKIVDSLNRSDIIWQDPIDHGAKVPQNAIIQIWKGSKNTAGTWEEYMTNITNQGHQVILSSCWYLNYISYGQDWKKYYQCDPLNFSGSDNNFEKVLGGEACVFGEYIDHTNLLPRLWPRASAAGERLWSSNDVIQDVESAAFRLDEHRCRMLKRGIPAQPILNGYCGEYDLEEQNDRTAQTESKTACTTSSSMKNNYSGYLTLYYIVLYCIMSKRMV</sequence>
<keyword evidence="3" id="KW-0732">Signal</keyword>
<feature type="domain" description="Glycoside hydrolase family 20 catalytic" evidence="10">
    <location>
        <begin position="128"/>
        <end position="457"/>
    </location>
</feature>
<comment type="similarity">
    <text evidence="2 7">Belongs to the glycosyl hydrolase 20 family.</text>
</comment>
<keyword evidence="13" id="KW-1185">Reference proteome</keyword>
<evidence type="ECO:0000259" key="10">
    <source>
        <dbReference type="Pfam" id="PF00728"/>
    </source>
</evidence>
<dbReference type="SUPFAM" id="SSF51445">
    <property type="entry name" value="(Trans)glycosidases"/>
    <property type="match status" value="1"/>
</dbReference>
<dbReference type="InterPro" id="IPR029019">
    <property type="entry name" value="HEX_eukaryotic_N"/>
</dbReference>
<evidence type="ECO:0000256" key="8">
    <source>
        <dbReference type="PIRSR" id="PIRSR001093-1"/>
    </source>
</evidence>
<dbReference type="GO" id="GO:0005764">
    <property type="term" value="C:lysosome"/>
    <property type="evidence" value="ECO:0007669"/>
    <property type="project" value="TreeGrafter"/>
</dbReference>
<dbReference type="Gene3D" id="3.20.20.80">
    <property type="entry name" value="Glycosidases"/>
    <property type="match status" value="1"/>
</dbReference>
<dbReference type="PANTHER" id="PTHR22600">
    <property type="entry name" value="BETA-HEXOSAMINIDASE"/>
    <property type="match status" value="1"/>
</dbReference>
<evidence type="ECO:0000256" key="9">
    <source>
        <dbReference type="PIRSR" id="PIRSR001093-2"/>
    </source>
</evidence>